<dbReference type="InterPro" id="IPR055178">
    <property type="entry name" value="RsdA/BaiN/AoA(So)-like_dom"/>
</dbReference>
<evidence type="ECO:0000259" key="4">
    <source>
        <dbReference type="Pfam" id="PF03486"/>
    </source>
</evidence>
<sequence length="396" mass="42863">MTVWDVAVIGAGAAGMMAAATAGQRGAKTILLDHADQPGKKILISGGGRCNFTNLKADWTHYRSENPRFCRSALARYRPRDFLSLVEKHRIRWHEKEDGQLFCDESARQIVTMLEDECRAGGVQFQLGCSLSDIRHDGHVFTLDTSWGGVQARSVILATGGLSIPKLGATDFTLKMARQFGLRVVPPAPALVPFLLEEPWPDLAGVSLQVTASLVGRKKPVFTGGMVFTHRGVSGPAILQISSWWEGNEAVRLNLLPGQDAHEVMRTVCHQRPKAHAPALLEALPSRLVRVLIAGKLDDRPLAEQPGKAIRALAAEVNDWVLKPVGTEGYLKAEVMRGGVDTRDLSSQTMEARTVPGLYMVGEAVDVTGWLGGYNFQWAWASGVAAGQSAAERAGS</sequence>
<dbReference type="PRINTS" id="PR00368">
    <property type="entry name" value="FADPNR"/>
</dbReference>
<dbReference type="SUPFAM" id="SSF51905">
    <property type="entry name" value="FAD/NAD(P)-binding domain"/>
    <property type="match status" value="1"/>
</dbReference>
<dbReference type="STRING" id="1539051.AL01_04465"/>
<dbReference type="Pfam" id="PF22780">
    <property type="entry name" value="HI0933_like_1st"/>
    <property type="match status" value="1"/>
</dbReference>
<feature type="domain" description="RsdA/BaiN/AoA(So)-like insert" evidence="5">
    <location>
        <begin position="189"/>
        <end position="335"/>
    </location>
</feature>
<comment type="cofactor">
    <cofactor evidence="1">
        <name>FAD</name>
        <dbReference type="ChEBI" id="CHEBI:57692"/>
    </cofactor>
</comment>
<dbReference type="InterPro" id="IPR057661">
    <property type="entry name" value="RsdA/BaiN/AoA(So)_Rossmann"/>
</dbReference>
<dbReference type="PRINTS" id="PR00411">
    <property type="entry name" value="PNDRDTASEI"/>
</dbReference>
<dbReference type="Pfam" id="PF03486">
    <property type="entry name" value="HI0933_like"/>
    <property type="match status" value="1"/>
</dbReference>
<accession>A0A1S8GQH8</accession>
<dbReference type="AlphaFoldDB" id="A0A1S8GQH8"/>
<reference evidence="6 7" key="1">
    <citation type="journal article" date="2016" name="PLoS ONE">
        <title>Whole-Genome Sequence Analysis of Bombella intestini LMG 28161T, a Novel Acetic Acid Bacterium Isolated from the Crop of a Red-Tailed Bumble Bee, Bombus lapidarius.</title>
        <authorList>
            <person name="Li L."/>
            <person name="Illeghems K."/>
            <person name="Van Kerrebroeck S."/>
            <person name="Borremans W."/>
            <person name="Cleenwerck I."/>
            <person name="Smagghe G."/>
            <person name="De Vuyst L."/>
            <person name="Vandamme P."/>
        </authorList>
    </citation>
    <scope>NUCLEOTIDE SEQUENCE [LARGE SCALE GENOMIC DNA]</scope>
    <source>
        <strain evidence="6 7">R-52487</strain>
    </source>
</reference>
<dbReference type="PANTHER" id="PTHR42887">
    <property type="entry name" value="OS12G0638800 PROTEIN"/>
    <property type="match status" value="1"/>
</dbReference>
<evidence type="ECO:0000259" key="5">
    <source>
        <dbReference type="Pfam" id="PF22780"/>
    </source>
</evidence>
<proteinExistence type="predicted"/>
<protein>
    <submittedName>
        <fullName evidence="6">Membrane protein</fullName>
    </submittedName>
</protein>
<dbReference type="RefSeq" id="WP_077396220.1">
    <property type="nucleotide sequence ID" value="NZ_JATM01000002.1"/>
</dbReference>
<name>A0A1S8GQH8_9PROT</name>
<dbReference type="InterPro" id="IPR036188">
    <property type="entry name" value="FAD/NAD-bd_sf"/>
</dbReference>
<dbReference type="SUPFAM" id="SSF160996">
    <property type="entry name" value="HI0933 insert domain-like"/>
    <property type="match status" value="1"/>
</dbReference>
<evidence type="ECO:0000313" key="7">
    <source>
        <dbReference type="Proteomes" id="UP000200980"/>
    </source>
</evidence>
<organism evidence="6 7">
    <name type="scientific">Bombella intestini</name>
    <dbReference type="NCBI Taxonomy" id="1539051"/>
    <lineage>
        <taxon>Bacteria</taxon>
        <taxon>Pseudomonadati</taxon>
        <taxon>Pseudomonadota</taxon>
        <taxon>Alphaproteobacteria</taxon>
        <taxon>Acetobacterales</taxon>
        <taxon>Acetobacteraceae</taxon>
        <taxon>Bombella</taxon>
    </lineage>
</organism>
<dbReference type="OrthoDB" id="9773233at2"/>
<dbReference type="InterPro" id="IPR023166">
    <property type="entry name" value="BaiN-like_dom_sf"/>
</dbReference>
<evidence type="ECO:0000256" key="1">
    <source>
        <dbReference type="ARBA" id="ARBA00001974"/>
    </source>
</evidence>
<dbReference type="Gene3D" id="1.10.8.260">
    <property type="entry name" value="HI0933 insert domain-like"/>
    <property type="match status" value="1"/>
</dbReference>
<feature type="domain" description="RsdA/BaiN/AoA(So)-like Rossmann fold-like" evidence="4">
    <location>
        <begin position="5"/>
        <end position="388"/>
    </location>
</feature>
<dbReference type="Proteomes" id="UP000200980">
    <property type="component" value="Unassembled WGS sequence"/>
</dbReference>
<evidence type="ECO:0000256" key="3">
    <source>
        <dbReference type="ARBA" id="ARBA00022827"/>
    </source>
</evidence>
<dbReference type="Gene3D" id="3.50.50.60">
    <property type="entry name" value="FAD/NAD(P)-binding domain"/>
    <property type="match status" value="1"/>
</dbReference>
<dbReference type="PANTHER" id="PTHR42887:SF2">
    <property type="entry name" value="OS12G0638800 PROTEIN"/>
    <property type="match status" value="1"/>
</dbReference>
<keyword evidence="7" id="KW-1185">Reference proteome</keyword>
<comment type="caution">
    <text evidence="6">The sequence shown here is derived from an EMBL/GenBank/DDBJ whole genome shotgun (WGS) entry which is preliminary data.</text>
</comment>
<dbReference type="InterPro" id="IPR004792">
    <property type="entry name" value="BaiN-like"/>
</dbReference>
<evidence type="ECO:0000256" key="2">
    <source>
        <dbReference type="ARBA" id="ARBA00022630"/>
    </source>
</evidence>
<keyword evidence="2" id="KW-0285">Flavoprotein</keyword>
<gene>
    <name evidence="6" type="ORF">AL01_04465</name>
</gene>
<keyword evidence="3" id="KW-0274">FAD</keyword>
<dbReference type="EMBL" id="JATM01000002">
    <property type="protein sequence ID" value="OOL18983.1"/>
    <property type="molecule type" value="Genomic_DNA"/>
</dbReference>
<evidence type="ECO:0000313" key="6">
    <source>
        <dbReference type="EMBL" id="OOL18983.1"/>
    </source>
</evidence>
<dbReference type="NCBIfam" id="TIGR00275">
    <property type="entry name" value="aminoacetone oxidase family FAD-binding enzyme"/>
    <property type="match status" value="1"/>
</dbReference>
<dbReference type="Gene3D" id="2.40.30.10">
    <property type="entry name" value="Translation factors"/>
    <property type="match status" value="1"/>
</dbReference>